<evidence type="ECO:0000313" key="3">
    <source>
        <dbReference type="Proteomes" id="UP000299102"/>
    </source>
</evidence>
<proteinExistence type="predicted"/>
<feature type="coiled-coil region" evidence="1">
    <location>
        <begin position="545"/>
        <end position="579"/>
    </location>
</feature>
<dbReference type="AlphaFoldDB" id="A0A4C1Y5N3"/>
<evidence type="ECO:0000256" key="1">
    <source>
        <dbReference type="SAM" id="Coils"/>
    </source>
</evidence>
<protein>
    <submittedName>
        <fullName evidence="2">Uncharacterized protein</fullName>
    </submittedName>
</protein>
<feature type="coiled-coil region" evidence="1">
    <location>
        <begin position="244"/>
        <end position="441"/>
    </location>
</feature>
<keyword evidence="1" id="KW-0175">Coiled coil</keyword>
<dbReference type="STRING" id="151549.A0A4C1Y5N3"/>
<dbReference type="EMBL" id="BGZK01001050">
    <property type="protein sequence ID" value="GBP69705.1"/>
    <property type="molecule type" value="Genomic_DNA"/>
</dbReference>
<feature type="coiled-coil region" evidence="1">
    <location>
        <begin position="189"/>
        <end position="220"/>
    </location>
</feature>
<dbReference type="OrthoDB" id="419631at2759"/>
<comment type="caution">
    <text evidence="2">The sequence shown here is derived from an EMBL/GenBank/DDBJ whole genome shotgun (WGS) entry which is preliminary data.</text>
</comment>
<feature type="coiled-coil region" evidence="1">
    <location>
        <begin position="46"/>
        <end position="142"/>
    </location>
</feature>
<organism evidence="2 3">
    <name type="scientific">Eumeta variegata</name>
    <name type="common">Bagworm moth</name>
    <name type="synonym">Eumeta japonica</name>
    <dbReference type="NCBI Taxonomy" id="151549"/>
    <lineage>
        <taxon>Eukaryota</taxon>
        <taxon>Metazoa</taxon>
        <taxon>Ecdysozoa</taxon>
        <taxon>Arthropoda</taxon>
        <taxon>Hexapoda</taxon>
        <taxon>Insecta</taxon>
        <taxon>Pterygota</taxon>
        <taxon>Neoptera</taxon>
        <taxon>Endopterygota</taxon>
        <taxon>Lepidoptera</taxon>
        <taxon>Glossata</taxon>
        <taxon>Ditrysia</taxon>
        <taxon>Tineoidea</taxon>
        <taxon>Psychidae</taxon>
        <taxon>Oiketicinae</taxon>
        <taxon>Eumeta</taxon>
    </lineage>
</organism>
<gene>
    <name evidence="2" type="ORF">EVAR_79938_1</name>
</gene>
<keyword evidence="3" id="KW-1185">Reference proteome</keyword>
<accession>A0A4C1Y5N3</accession>
<sequence length="729" mass="84015">MNSGVIKNATVSKKILHRHSKSPCKNNETKNFVNQDVKLRQKKLQKADYDIIIKDLKHEIAQLRSQVKQNQDNVGQIENLNEKLSKVCLTEIHALNTTSEVKNSTKEIQDLTKQITLLEKQCEKLQCELSAKQVELSSLEKIIEIRDSLCKDLQNKLTDVEKCLFETCQRLEMVKGHHNLALEANESIRKEYKVETENLKLKLEEEKQALISHYEKEQKNLNSRYEKCIDSLQKDILKEKDEFAYELKQAIKNKESEMKAKLEQIEEAAQEKLRLCEIQFEERSRDAQQLWAQQCEKLDLVKQEIEELKNKLKLSQKQNTTLHKENIFLKNENDSLLVEKTNLIAQANELKDASKNKLIDFENEINRLTVELDKAIKEKIKFETSLLITRDIVHVLTTRLRESDNDIDNLEAKFQALSNVKQNMEEELMNCKIKLNNTVVECHEYKEALAGILKSKAALTKEHNRIMEHNVSLIESLQNVEKEAYRELGTIKNELIGDVEMLKKESTTQIKMLREEVEKKRMLCELATEHAGRATTAAEQSHALLSRAALEISRLETENDRLQQQIEDQQSLVVELSILRQENEELTLNIAKQSSIIEKIKKDMELQQSQTKSPSLHRKIHKVGKENSQTVVSPLRELELMDQTFICRGDSLNESPIGNVAPSTSPMCCPAAFRDAVTVSQLRALPTRHHFFRGTTRGFSTTPKRNNVVEAFCILQSTVTAICPWVTFS</sequence>
<reference evidence="2 3" key="1">
    <citation type="journal article" date="2019" name="Commun. Biol.">
        <title>The bagworm genome reveals a unique fibroin gene that provides high tensile strength.</title>
        <authorList>
            <person name="Kono N."/>
            <person name="Nakamura H."/>
            <person name="Ohtoshi R."/>
            <person name="Tomita M."/>
            <person name="Numata K."/>
            <person name="Arakawa K."/>
        </authorList>
    </citation>
    <scope>NUCLEOTIDE SEQUENCE [LARGE SCALE GENOMIC DNA]</scope>
</reference>
<evidence type="ECO:0000313" key="2">
    <source>
        <dbReference type="EMBL" id="GBP69705.1"/>
    </source>
</evidence>
<name>A0A4C1Y5N3_EUMVA</name>
<dbReference type="Proteomes" id="UP000299102">
    <property type="component" value="Unassembled WGS sequence"/>
</dbReference>